<dbReference type="PROSITE" id="PS50041">
    <property type="entry name" value="C_TYPE_LECTIN_2"/>
    <property type="match status" value="1"/>
</dbReference>
<evidence type="ECO:0000259" key="4">
    <source>
        <dbReference type="PROSITE" id="PS50041"/>
    </source>
</evidence>
<accession>A0ABD0KSZ0</accession>
<feature type="disulfide bond" evidence="2">
    <location>
        <begin position="873"/>
        <end position="891"/>
    </location>
</feature>
<dbReference type="PANTHER" id="PTHR34753:SF1">
    <property type="entry name" value="TELOMERASE RNA COMPONENT INTERACTING RNASE"/>
    <property type="match status" value="1"/>
</dbReference>
<dbReference type="InterPro" id="IPR002172">
    <property type="entry name" value="LDrepeatLR_classA_rpt"/>
</dbReference>
<dbReference type="InterPro" id="IPR016187">
    <property type="entry name" value="CTDL_fold"/>
</dbReference>
<organism evidence="5 6">
    <name type="scientific">Batillaria attramentaria</name>
    <dbReference type="NCBI Taxonomy" id="370345"/>
    <lineage>
        <taxon>Eukaryota</taxon>
        <taxon>Metazoa</taxon>
        <taxon>Spiralia</taxon>
        <taxon>Lophotrochozoa</taxon>
        <taxon>Mollusca</taxon>
        <taxon>Gastropoda</taxon>
        <taxon>Caenogastropoda</taxon>
        <taxon>Sorbeoconcha</taxon>
        <taxon>Cerithioidea</taxon>
        <taxon>Batillariidae</taxon>
        <taxon>Batillaria</taxon>
    </lineage>
</organism>
<dbReference type="CDD" id="cd00112">
    <property type="entry name" value="LDLa"/>
    <property type="match status" value="1"/>
</dbReference>
<dbReference type="CDD" id="cd00037">
    <property type="entry name" value="CLECT"/>
    <property type="match status" value="1"/>
</dbReference>
<feature type="region of interest" description="Disordered" evidence="3">
    <location>
        <begin position="62"/>
        <end position="154"/>
    </location>
</feature>
<dbReference type="InterPro" id="IPR036055">
    <property type="entry name" value="LDL_receptor-like_sf"/>
</dbReference>
<dbReference type="Gene3D" id="3.10.100.10">
    <property type="entry name" value="Mannose-Binding Protein A, subunit A"/>
    <property type="match status" value="1"/>
</dbReference>
<reference evidence="5 6" key="1">
    <citation type="journal article" date="2023" name="Sci. Data">
        <title>Genome assembly of the Korean intertidal mud-creeper Batillaria attramentaria.</title>
        <authorList>
            <person name="Patra A.K."/>
            <person name="Ho P.T."/>
            <person name="Jun S."/>
            <person name="Lee S.J."/>
            <person name="Kim Y."/>
            <person name="Won Y.J."/>
        </authorList>
    </citation>
    <scope>NUCLEOTIDE SEQUENCE [LARGE SCALE GENOMIC DNA]</scope>
    <source>
        <strain evidence="5">Wonlab-2016</strain>
    </source>
</reference>
<evidence type="ECO:0000256" key="1">
    <source>
        <dbReference type="ARBA" id="ARBA00023157"/>
    </source>
</evidence>
<dbReference type="InterPro" id="IPR038838">
    <property type="entry name" value="TRIR"/>
</dbReference>
<dbReference type="SUPFAM" id="SSF56436">
    <property type="entry name" value="C-type lectin-like"/>
    <property type="match status" value="1"/>
</dbReference>
<dbReference type="InterPro" id="IPR001304">
    <property type="entry name" value="C-type_lectin-like"/>
</dbReference>
<feature type="compositionally biased region" description="Basic and acidic residues" evidence="3">
    <location>
        <begin position="66"/>
        <end position="134"/>
    </location>
</feature>
<protein>
    <recommendedName>
        <fullName evidence="4">C-type lectin domain-containing protein</fullName>
    </recommendedName>
</protein>
<dbReference type="PANTHER" id="PTHR34753">
    <property type="entry name" value="TELOMERASE RNA COMPONENT INTERACTING RNASE"/>
    <property type="match status" value="1"/>
</dbReference>
<evidence type="ECO:0000313" key="5">
    <source>
        <dbReference type="EMBL" id="KAK7490391.1"/>
    </source>
</evidence>
<dbReference type="Proteomes" id="UP001519460">
    <property type="component" value="Unassembled WGS sequence"/>
</dbReference>
<feature type="domain" description="C-type lectin" evidence="4">
    <location>
        <begin position="752"/>
        <end position="855"/>
    </location>
</feature>
<feature type="non-terminal residue" evidence="5">
    <location>
        <position position="900"/>
    </location>
</feature>
<dbReference type="PROSITE" id="PS50068">
    <property type="entry name" value="LDLRA_2"/>
    <property type="match status" value="1"/>
</dbReference>
<keyword evidence="6" id="KW-1185">Reference proteome</keyword>
<proteinExistence type="predicted"/>
<dbReference type="SUPFAM" id="SSF57424">
    <property type="entry name" value="LDL receptor-like module"/>
    <property type="match status" value="1"/>
</dbReference>
<evidence type="ECO:0000313" key="6">
    <source>
        <dbReference type="Proteomes" id="UP001519460"/>
    </source>
</evidence>
<gene>
    <name evidence="5" type="ORF">BaRGS_00018370</name>
</gene>
<evidence type="ECO:0000256" key="3">
    <source>
        <dbReference type="SAM" id="MobiDB-lite"/>
    </source>
</evidence>
<dbReference type="AlphaFoldDB" id="A0ABD0KSZ0"/>
<dbReference type="EMBL" id="JACVVK020000127">
    <property type="protein sequence ID" value="KAK7490391.1"/>
    <property type="molecule type" value="Genomic_DNA"/>
</dbReference>
<name>A0ABD0KSZ0_9CAEN</name>
<comment type="caution">
    <text evidence="5">The sequence shown here is derived from an EMBL/GenBank/DDBJ whole genome shotgun (WGS) entry which is preliminary data.</text>
</comment>
<comment type="caution">
    <text evidence="2">Lacks conserved residue(s) required for the propagation of feature annotation.</text>
</comment>
<evidence type="ECO:0000256" key="2">
    <source>
        <dbReference type="PROSITE-ProRule" id="PRU00124"/>
    </source>
</evidence>
<sequence>MTIHGSLIIRATELVTVQAGDMKVLGNVTQTEGAVEVMTQPVEEIVAVMMRIIVAETTITVRKRSRERDRDSYRRSDSGHRDRRSGERSRSRDRGWRERDRDRSRDREVSRDRERDRGRSRDSDRSSSGRERQRMPWVPPPFPRQQTSASVPVPAVPPPVVHPVPPPIQNQFRNDGSFIEMFKQQMQQKTESEATPTTATVSTAAASATSTTPTIAASAASGLPVLKVKITRMPTIPQRPKIAKRRISKILKTSMVQKTKKVEGARQCVQDANRDGAITELGLKGNGIVASLKAVNKTKSFKMNKGVSAMLLWLLVLSCLLTHSESTYKTSSPQDSAVHVGKDAYNNASVPTTGSIGENTLEFMSAGRLSTDSASQKPQFTPEITINATTSPHPTDLSLNNEEPLVFQTGPGEWRLNLTQCDLHRKINSNSSHSTFRFSDNDTLEVYYILTPNTTESLYCVFVLEAGKGRYLTLVMDGFFVGEESGQCVKDFALFEFYDSGEAWSAKPCATPFVAALVSDFPRLYFYIDKLEGEVNRTQYVSLRLRFRFTAVFSVDLVSHVTTASHAGYVTNFEFGPPRLYSADMYAWFCFYLSAQVVVISFPYHDLVYPFGQLQVHVPNSYDSFVKSTGTLGFMLKSGASQATIFPDYDYSAFIYEEWRHNSTMHFETFVAFLFFTKIGKQTAGFKLLYSIHNVTLAPPRLRNGLYDCSVLHYPSFEQHLRCNLEVECQGGEDEAECPYTSHVCGPGYIDAGDKCFLYVTVKKTLLWSDAYNLCKQKSMSLASPKTPDEWEMLKTVLNYGRKYAVIYLGLRTSETELGSMYREAWRWADQAVAYDNPLTLLAQIAKPACVSDCLDGSDETFCIHRYCPLKQCKNQQCVSPDQWCDGMQHCVDGSDEECP</sequence>
<dbReference type="InterPro" id="IPR016186">
    <property type="entry name" value="C-type_lectin-like/link_sf"/>
</dbReference>
<dbReference type="Gene3D" id="4.10.400.10">
    <property type="entry name" value="Low-density Lipoprotein Receptor"/>
    <property type="match status" value="1"/>
</dbReference>
<keyword evidence="1 2" id="KW-1015">Disulfide bond</keyword>